<proteinExistence type="predicted"/>
<dbReference type="SUPFAM" id="SSF57850">
    <property type="entry name" value="RING/U-box"/>
    <property type="match status" value="1"/>
</dbReference>
<accession>A0AAE0CGC2</accession>
<dbReference type="CDD" id="cd16495">
    <property type="entry name" value="RING_CH-C4HC3_MARCH"/>
    <property type="match status" value="1"/>
</dbReference>
<dbReference type="PANTHER" id="PTHR46347:SF1">
    <property type="entry name" value="RING_FYVE_PHD ZINC FINGER SUPERFAMILY PROTEIN"/>
    <property type="match status" value="1"/>
</dbReference>
<evidence type="ECO:0000313" key="6">
    <source>
        <dbReference type="EMBL" id="KAK3253425.1"/>
    </source>
</evidence>
<dbReference type="GO" id="GO:0008270">
    <property type="term" value="F:zinc ion binding"/>
    <property type="evidence" value="ECO:0007669"/>
    <property type="project" value="UniProtKB-KW"/>
</dbReference>
<dbReference type="PANTHER" id="PTHR46347">
    <property type="entry name" value="RING/FYVE/PHD ZINC FINGER SUPERFAMILY PROTEIN"/>
    <property type="match status" value="1"/>
</dbReference>
<comment type="caution">
    <text evidence="6">The sequence shown here is derived from an EMBL/GenBank/DDBJ whole genome shotgun (WGS) entry which is preliminary data.</text>
</comment>
<name>A0AAE0CGC2_9CHLO</name>
<organism evidence="6 7">
    <name type="scientific">Cymbomonas tetramitiformis</name>
    <dbReference type="NCBI Taxonomy" id="36881"/>
    <lineage>
        <taxon>Eukaryota</taxon>
        <taxon>Viridiplantae</taxon>
        <taxon>Chlorophyta</taxon>
        <taxon>Pyramimonadophyceae</taxon>
        <taxon>Pyramimonadales</taxon>
        <taxon>Pyramimonadaceae</taxon>
        <taxon>Cymbomonas</taxon>
    </lineage>
</organism>
<dbReference type="Proteomes" id="UP001190700">
    <property type="component" value="Unassembled WGS sequence"/>
</dbReference>
<feature type="transmembrane region" description="Helical" evidence="4">
    <location>
        <begin position="156"/>
        <end position="183"/>
    </location>
</feature>
<keyword evidence="4" id="KW-0472">Membrane</keyword>
<evidence type="ECO:0000256" key="1">
    <source>
        <dbReference type="ARBA" id="ARBA00022723"/>
    </source>
</evidence>
<gene>
    <name evidence="6" type="ORF">CYMTET_37315</name>
</gene>
<feature type="transmembrane region" description="Helical" evidence="4">
    <location>
        <begin position="226"/>
        <end position="253"/>
    </location>
</feature>
<protein>
    <recommendedName>
        <fullName evidence="5">RING-CH-type domain-containing protein</fullName>
    </recommendedName>
</protein>
<keyword evidence="4" id="KW-0812">Transmembrane</keyword>
<dbReference type="SMART" id="SM00744">
    <property type="entry name" value="RINGv"/>
    <property type="match status" value="1"/>
</dbReference>
<dbReference type="InterPro" id="IPR013083">
    <property type="entry name" value="Znf_RING/FYVE/PHD"/>
</dbReference>
<dbReference type="Pfam" id="PF12906">
    <property type="entry name" value="RINGv"/>
    <property type="match status" value="1"/>
</dbReference>
<dbReference type="PROSITE" id="PS51292">
    <property type="entry name" value="ZF_RING_CH"/>
    <property type="match status" value="1"/>
</dbReference>
<dbReference type="Gene3D" id="3.30.40.10">
    <property type="entry name" value="Zinc/RING finger domain, C3HC4 (zinc finger)"/>
    <property type="match status" value="1"/>
</dbReference>
<keyword evidence="1" id="KW-0479">Metal-binding</keyword>
<evidence type="ECO:0000256" key="3">
    <source>
        <dbReference type="ARBA" id="ARBA00022833"/>
    </source>
</evidence>
<dbReference type="EMBL" id="LGRX02024846">
    <property type="protein sequence ID" value="KAK3253425.1"/>
    <property type="molecule type" value="Genomic_DNA"/>
</dbReference>
<feature type="domain" description="RING-CH-type" evidence="5">
    <location>
        <begin position="20"/>
        <end position="84"/>
    </location>
</feature>
<evidence type="ECO:0000313" key="7">
    <source>
        <dbReference type="Proteomes" id="UP001190700"/>
    </source>
</evidence>
<evidence type="ECO:0000259" key="5">
    <source>
        <dbReference type="PROSITE" id="PS51292"/>
    </source>
</evidence>
<evidence type="ECO:0000256" key="2">
    <source>
        <dbReference type="ARBA" id="ARBA00022771"/>
    </source>
</evidence>
<keyword evidence="3" id="KW-0862">Zinc</keyword>
<dbReference type="InterPro" id="IPR011016">
    <property type="entry name" value="Znf_RING-CH"/>
</dbReference>
<dbReference type="AlphaFoldDB" id="A0AAE0CGC2"/>
<keyword evidence="2" id="KW-0863">Zinc-finger</keyword>
<reference evidence="6 7" key="1">
    <citation type="journal article" date="2015" name="Genome Biol. Evol.">
        <title>Comparative Genomics of a Bacterivorous Green Alga Reveals Evolutionary Causalities and Consequences of Phago-Mixotrophic Mode of Nutrition.</title>
        <authorList>
            <person name="Burns J.A."/>
            <person name="Paasch A."/>
            <person name="Narechania A."/>
            <person name="Kim E."/>
        </authorList>
    </citation>
    <scope>NUCLEOTIDE SEQUENCE [LARGE SCALE GENOMIC DNA]</scope>
    <source>
        <strain evidence="6 7">PLY_AMNH</strain>
    </source>
</reference>
<keyword evidence="4" id="KW-1133">Transmembrane helix</keyword>
<evidence type="ECO:0000256" key="4">
    <source>
        <dbReference type="SAM" id="Phobius"/>
    </source>
</evidence>
<keyword evidence="7" id="KW-1185">Reference proteome</keyword>
<sequence length="303" mass="34044">MRTEQHIFAELQPEESLVGDLEEERPCCRICLDDGNVFDLIAPCWCTGSSKWVHRACLDEWRAQERTPHSFTHCCTCRFQFVLEPVKDHSFEESRALWRFRAFVARDMSGVFIILQLLITFLAGFIHLCDGSGRIVELYPKDWAETHAATMSIGPYYISGFILFLAILGFIGSIWYCCGGGSLDSGATRHSRRSRDCGCDNCVLYNCDGCACDCPSGGGGSSDSGVFLILVAVVLVFALIGIFVGVFFGTIVFQRILQCHVHLLWMRAESQKLVVVDLQSQTSQLDRSNTRECVRTMTMMREV</sequence>
<feature type="transmembrane region" description="Helical" evidence="4">
    <location>
        <begin position="108"/>
        <end position="128"/>
    </location>
</feature>